<proteinExistence type="predicted"/>
<keyword evidence="2" id="KW-1185">Reference proteome</keyword>
<dbReference type="AlphaFoldDB" id="A0AAD6XUQ7"/>
<protein>
    <submittedName>
        <fullName evidence="1">Uncharacterized protein</fullName>
    </submittedName>
</protein>
<name>A0AAD6XUQ7_9AGAR</name>
<reference evidence="1" key="1">
    <citation type="submission" date="2023-03" db="EMBL/GenBank/DDBJ databases">
        <title>Massive genome expansion in bonnet fungi (Mycena s.s.) driven by repeated elements and novel gene families across ecological guilds.</title>
        <authorList>
            <consortium name="Lawrence Berkeley National Laboratory"/>
            <person name="Harder C.B."/>
            <person name="Miyauchi S."/>
            <person name="Viragh M."/>
            <person name="Kuo A."/>
            <person name="Thoen E."/>
            <person name="Andreopoulos B."/>
            <person name="Lu D."/>
            <person name="Skrede I."/>
            <person name="Drula E."/>
            <person name="Henrissat B."/>
            <person name="Morin E."/>
            <person name="Kohler A."/>
            <person name="Barry K."/>
            <person name="LaButti K."/>
            <person name="Morin E."/>
            <person name="Salamov A."/>
            <person name="Lipzen A."/>
            <person name="Mereny Z."/>
            <person name="Hegedus B."/>
            <person name="Baldrian P."/>
            <person name="Stursova M."/>
            <person name="Weitz H."/>
            <person name="Taylor A."/>
            <person name="Grigoriev I.V."/>
            <person name="Nagy L.G."/>
            <person name="Martin F."/>
            <person name="Kauserud H."/>
        </authorList>
    </citation>
    <scope>NUCLEOTIDE SEQUENCE</scope>
    <source>
        <strain evidence="1">CBHHK173m</strain>
    </source>
</reference>
<evidence type="ECO:0000313" key="1">
    <source>
        <dbReference type="EMBL" id="KAJ7088891.1"/>
    </source>
</evidence>
<accession>A0AAD6XUQ7</accession>
<evidence type="ECO:0000313" key="2">
    <source>
        <dbReference type="Proteomes" id="UP001222325"/>
    </source>
</evidence>
<sequence length="157" mass="16617">MENIFHHVPLEILGYLARSVHAVFNAGRDDASQAVARTTEGEFACASGSDASARRLLPPTWQVSDSSAMDSILTFAPSARPRSIIRALDIQLGRLERRNTVTGGLARAAAALWGVIPPAFDCAYSKADLQWSSDGAAAQSGYVGSWAGLGQDGLRSV</sequence>
<dbReference type="EMBL" id="JARJCN010000025">
    <property type="protein sequence ID" value="KAJ7088891.1"/>
    <property type="molecule type" value="Genomic_DNA"/>
</dbReference>
<dbReference type="Proteomes" id="UP001222325">
    <property type="component" value="Unassembled WGS sequence"/>
</dbReference>
<comment type="caution">
    <text evidence="1">The sequence shown here is derived from an EMBL/GenBank/DDBJ whole genome shotgun (WGS) entry which is preliminary data.</text>
</comment>
<gene>
    <name evidence="1" type="ORF">B0H15DRAFT_288580</name>
</gene>
<organism evidence="1 2">
    <name type="scientific">Mycena belliarum</name>
    <dbReference type="NCBI Taxonomy" id="1033014"/>
    <lineage>
        <taxon>Eukaryota</taxon>
        <taxon>Fungi</taxon>
        <taxon>Dikarya</taxon>
        <taxon>Basidiomycota</taxon>
        <taxon>Agaricomycotina</taxon>
        <taxon>Agaricomycetes</taxon>
        <taxon>Agaricomycetidae</taxon>
        <taxon>Agaricales</taxon>
        <taxon>Marasmiineae</taxon>
        <taxon>Mycenaceae</taxon>
        <taxon>Mycena</taxon>
    </lineage>
</organism>